<feature type="compositionally biased region" description="Low complexity" evidence="1">
    <location>
        <begin position="129"/>
        <end position="139"/>
    </location>
</feature>
<feature type="domain" description="Cep192/Spd-2-like" evidence="2">
    <location>
        <begin position="166"/>
        <end position="263"/>
    </location>
</feature>
<feature type="compositionally biased region" description="Polar residues" evidence="1">
    <location>
        <begin position="106"/>
        <end position="118"/>
    </location>
</feature>
<dbReference type="Proteomes" id="UP001331761">
    <property type="component" value="Unassembled WGS sequence"/>
</dbReference>
<comment type="caution">
    <text evidence="3">The sequence shown here is derived from an EMBL/GenBank/DDBJ whole genome shotgun (WGS) entry which is preliminary data.</text>
</comment>
<keyword evidence="4" id="KW-1185">Reference proteome</keyword>
<protein>
    <recommendedName>
        <fullName evidence="2">Cep192/Spd-2-like domain-containing protein</fullName>
    </recommendedName>
</protein>
<feature type="region of interest" description="Disordered" evidence="1">
    <location>
        <begin position="86"/>
        <end position="139"/>
    </location>
</feature>
<organism evidence="3 4">
    <name type="scientific">Trichostrongylus colubriformis</name>
    <name type="common">Black scour worm</name>
    <dbReference type="NCBI Taxonomy" id="6319"/>
    <lineage>
        <taxon>Eukaryota</taxon>
        <taxon>Metazoa</taxon>
        <taxon>Ecdysozoa</taxon>
        <taxon>Nematoda</taxon>
        <taxon>Chromadorea</taxon>
        <taxon>Rhabditida</taxon>
        <taxon>Rhabditina</taxon>
        <taxon>Rhabditomorpha</taxon>
        <taxon>Strongyloidea</taxon>
        <taxon>Trichostrongylidae</taxon>
        <taxon>Trichostrongylus</taxon>
    </lineage>
</organism>
<evidence type="ECO:0000259" key="2">
    <source>
        <dbReference type="Pfam" id="PF22073"/>
    </source>
</evidence>
<dbReference type="InterPro" id="IPR054090">
    <property type="entry name" value="Cep192_Spd-2-like_dom"/>
</dbReference>
<feature type="compositionally biased region" description="Polar residues" evidence="1">
    <location>
        <begin position="48"/>
        <end position="73"/>
    </location>
</feature>
<proteinExistence type="predicted"/>
<dbReference type="EMBL" id="WIXE01020825">
    <property type="protein sequence ID" value="KAK5968925.1"/>
    <property type="molecule type" value="Genomic_DNA"/>
</dbReference>
<dbReference type="Pfam" id="PF22073">
    <property type="entry name" value="Cep192_D4"/>
    <property type="match status" value="1"/>
</dbReference>
<gene>
    <name evidence="3" type="ORF">GCK32_013253</name>
</gene>
<dbReference type="InterPro" id="IPR013783">
    <property type="entry name" value="Ig-like_fold"/>
</dbReference>
<dbReference type="Gene3D" id="2.60.40.10">
    <property type="entry name" value="Immunoglobulins"/>
    <property type="match status" value="1"/>
</dbReference>
<evidence type="ECO:0000256" key="1">
    <source>
        <dbReference type="SAM" id="MobiDB-lite"/>
    </source>
</evidence>
<evidence type="ECO:0000313" key="4">
    <source>
        <dbReference type="Proteomes" id="UP001331761"/>
    </source>
</evidence>
<reference evidence="3 4" key="1">
    <citation type="submission" date="2019-10" db="EMBL/GenBank/DDBJ databases">
        <title>Assembly and Annotation for the nematode Trichostrongylus colubriformis.</title>
        <authorList>
            <person name="Martin J."/>
        </authorList>
    </citation>
    <scope>NUCLEOTIDE SEQUENCE [LARGE SCALE GENOMIC DNA]</scope>
    <source>
        <strain evidence="3">G859</strain>
        <tissue evidence="3">Whole worm</tissue>
    </source>
</reference>
<sequence length="345" mass="36962">MQSQPASSSPRTLMKVLDEYKRNRVKARRARDTLPPPPQRNTNPPPKSSQSSEVVHAETTTNSTTVGVRESMNTKTAATAIETNTSRVVSVSKPPVPVTTAASHAPITSNEQPPSTQEKAPCGEPPYSRPCSARSSSSLSTNAGVRCSSQMSTDVAQRSVLYIPQLEVAFGFVAIGDAAVSTVDVTNRTDHSLRLRAKLSHSGPPFALLDSQILVLDARRTTSLRIEFSPTQNARFCTSLLISVEGGGGPQVKYRMPVRGLGGAAVVTVKARDDLRLSRNGIYILQSAYESTFSFGLTNSGNRRAFARINVLYTGESNVAEHVPVDIRPASGVVIDRGESQVGTV</sequence>
<feature type="compositionally biased region" description="Pro residues" evidence="1">
    <location>
        <begin position="34"/>
        <end position="47"/>
    </location>
</feature>
<feature type="region of interest" description="Disordered" evidence="1">
    <location>
        <begin position="22"/>
        <end position="73"/>
    </location>
</feature>
<dbReference type="AlphaFoldDB" id="A0AAN8EXJ7"/>
<name>A0AAN8EXJ7_TRICO</name>
<accession>A0AAN8EXJ7</accession>
<evidence type="ECO:0000313" key="3">
    <source>
        <dbReference type="EMBL" id="KAK5968925.1"/>
    </source>
</evidence>